<dbReference type="Gene3D" id="3.30.300.20">
    <property type="match status" value="1"/>
</dbReference>
<sequence length="265" mass="30303">MASKVNPISFRIATTFKAQSRWFAGKYQFPKNLRDDVLVRNMIRRKFKDAGVARIEIERSLEELTIIIKTSKPGVVIGRGGALIEELKKEIKKKIFGNRKMKINVNIQEVTDIDANAELIYQSIRDQMEQRVPFRRAIKRALEQIKRARALGAKIQVSGRLNGADIARTEKVSFGRLPLHTMRADIDFARGIAQTTYGVIGIKVWVYKGDVFSQEDIQQPKKRPNKNVREKRSKFNTGGQKLILRKKVDVEKNQAPQKPTTKSTD</sequence>
<keyword evidence="2 8" id="KW-0699">rRNA-binding</keyword>
<evidence type="ECO:0000313" key="12">
    <source>
        <dbReference type="Proteomes" id="UP000176420"/>
    </source>
</evidence>
<keyword evidence="4 8" id="KW-0689">Ribosomal protein</keyword>
<dbReference type="InterPro" id="IPR004044">
    <property type="entry name" value="KH_dom_type_2"/>
</dbReference>
<dbReference type="InterPro" id="IPR009019">
    <property type="entry name" value="KH_sf_prok-type"/>
</dbReference>
<dbReference type="AlphaFoldDB" id="A0A1G2BEV0"/>
<dbReference type="InterPro" id="IPR004087">
    <property type="entry name" value="KH_dom"/>
</dbReference>
<evidence type="ECO:0000256" key="2">
    <source>
        <dbReference type="ARBA" id="ARBA00022730"/>
    </source>
</evidence>
<evidence type="ECO:0000256" key="9">
    <source>
        <dbReference type="SAM" id="MobiDB-lite"/>
    </source>
</evidence>
<dbReference type="InterPro" id="IPR057258">
    <property type="entry name" value="Ribosomal_uS3"/>
</dbReference>
<proteinExistence type="inferred from homology"/>
<evidence type="ECO:0000256" key="6">
    <source>
        <dbReference type="ARBA" id="ARBA00024998"/>
    </source>
</evidence>
<dbReference type="InterPro" id="IPR036419">
    <property type="entry name" value="Ribosomal_S3_C_sf"/>
</dbReference>
<dbReference type="SMART" id="SM00322">
    <property type="entry name" value="KH"/>
    <property type="match status" value="1"/>
</dbReference>
<dbReference type="FunFam" id="3.30.300.20:FF:000001">
    <property type="entry name" value="30S ribosomal protein S3"/>
    <property type="match status" value="1"/>
</dbReference>
<evidence type="ECO:0000313" key="11">
    <source>
        <dbReference type="EMBL" id="OGY87741.1"/>
    </source>
</evidence>
<dbReference type="GO" id="GO:0003735">
    <property type="term" value="F:structural constituent of ribosome"/>
    <property type="evidence" value="ECO:0007669"/>
    <property type="project" value="InterPro"/>
</dbReference>
<dbReference type="HAMAP" id="MF_01309_B">
    <property type="entry name" value="Ribosomal_uS3_B"/>
    <property type="match status" value="1"/>
</dbReference>
<dbReference type="InterPro" id="IPR005704">
    <property type="entry name" value="Ribosomal_uS3_bac-typ"/>
</dbReference>
<dbReference type="Proteomes" id="UP000176420">
    <property type="component" value="Unassembled WGS sequence"/>
</dbReference>
<evidence type="ECO:0000259" key="10">
    <source>
        <dbReference type="PROSITE" id="PS50823"/>
    </source>
</evidence>
<reference evidence="11 12" key="1">
    <citation type="journal article" date="2016" name="Nat. Commun.">
        <title>Thousands of microbial genomes shed light on interconnected biogeochemical processes in an aquifer system.</title>
        <authorList>
            <person name="Anantharaman K."/>
            <person name="Brown C.T."/>
            <person name="Hug L.A."/>
            <person name="Sharon I."/>
            <person name="Castelle C.J."/>
            <person name="Probst A.J."/>
            <person name="Thomas B.C."/>
            <person name="Singh A."/>
            <person name="Wilkins M.J."/>
            <person name="Karaoz U."/>
            <person name="Brodie E.L."/>
            <person name="Williams K.H."/>
            <person name="Hubbard S.S."/>
            <person name="Banfield J.F."/>
        </authorList>
    </citation>
    <scope>NUCLEOTIDE SEQUENCE [LARGE SCALE GENOMIC DNA]</scope>
</reference>
<dbReference type="SUPFAM" id="SSF54821">
    <property type="entry name" value="Ribosomal protein S3 C-terminal domain"/>
    <property type="match status" value="1"/>
</dbReference>
<feature type="compositionally biased region" description="Polar residues" evidence="9">
    <location>
        <begin position="254"/>
        <end position="265"/>
    </location>
</feature>
<comment type="similarity">
    <text evidence="1 8">Belongs to the universal ribosomal protein uS3 family.</text>
</comment>
<feature type="region of interest" description="Disordered" evidence="9">
    <location>
        <begin position="246"/>
        <end position="265"/>
    </location>
</feature>
<evidence type="ECO:0000256" key="3">
    <source>
        <dbReference type="ARBA" id="ARBA00022884"/>
    </source>
</evidence>
<comment type="function">
    <text evidence="6 8">Binds the lower part of the 30S subunit head. Binds mRNA in the 70S ribosome, positioning it for translation.</text>
</comment>
<evidence type="ECO:0000256" key="4">
    <source>
        <dbReference type="ARBA" id="ARBA00022980"/>
    </source>
</evidence>
<feature type="region of interest" description="Disordered" evidence="9">
    <location>
        <begin position="216"/>
        <end position="241"/>
    </location>
</feature>
<dbReference type="Pfam" id="PF07650">
    <property type="entry name" value="KH_2"/>
    <property type="match status" value="1"/>
</dbReference>
<keyword evidence="3 8" id="KW-0694">RNA-binding</keyword>
<dbReference type="Pfam" id="PF00189">
    <property type="entry name" value="Ribosomal_S3_C"/>
    <property type="match status" value="1"/>
</dbReference>
<dbReference type="PANTHER" id="PTHR11760">
    <property type="entry name" value="30S/40S RIBOSOMAL PROTEIN S3"/>
    <property type="match status" value="1"/>
</dbReference>
<dbReference type="GO" id="GO:0006412">
    <property type="term" value="P:translation"/>
    <property type="evidence" value="ECO:0007669"/>
    <property type="project" value="UniProtKB-UniRule"/>
</dbReference>
<keyword evidence="5 8" id="KW-0687">Ribonucleoprotein</keyword>
<dbReference type="GO" id="GO:0019843">
    <property type="term" value="F:rRNA binding"/>
    <property type="evidence" value="ECO:0007669"/>
    <property type="project" value="UniProtKB-UniRule"/>
</dbReference>
<dbReference type="PROSITE" id="PS50084">
    <property type="entry name" value="KH_TYPE_1"/>
    <property type="match status" value="1"/>
</dbReference>
<evidence type="ECO:0000256" key="1">
    <source>
        <dbReference type="ARBA" id="ARBA00010761"/>
    </source>
</evidence>
<dbReference type="Gene3D" id="3.30.1140.32">
    <property type="entry name" value="Ribosomal protein S3, C-terminal domain"/>
    <property type="match status" value="1"/>
</dbReference>
<dbReference type="GO" id="GO:0003729">
    <property type="term" value="F:mRNA binding"/>
    <property type="evidence" value="ECO:0007669"/>
    <property type="project" value="UniProtKB-UniRule"/>
</dbReference>
<feature type="domain" description="KH type-2" evidence="10">
    <location>
        <begin position="39"/>
        <end position="111"/>
    </location>
</feature>
<accession>A0A1G2BEV0</accession>
<protein>
    <recommendedName>
        <fullName evidence="7 8">Small ribosomal subunit protein uS3</fullName>
    </recommendedName>
</protein>
<evidence type="ECO:0000256" key="8">
    <source>
        <dbReference type="HAMAP-Rule" id="MF_01309"/>
    </source>
</evidence>
<comment type="caution">
    <text evidence="11">The sequence shown here is derived from an EMBL/GenBank/DDBJ whole genome shotgun (WGS) entry which is preliminary data.</text>
</comment>
<dbReference type="GO" id="GO:0022627">
    <property type="term" value="C:cytosolic small ribosomal subunit"/>
    <property type="evidence" value="ECO:0007669"/>
    <property type="project" value="TreeGrafter"/>
</dbReference>
<dbReference type="NCBIfam" id="TIGR01009">
    <property type="entry name" value="rpsC_bact"/>
    <property type="match status" value="1"/>
</dbReference>
<name>A0A1G2BEV0_9BACT</name>
<dbReference type="PROSITE" id="PS50823">
    <property type="entry name" value="KH_TYPE_2"/>
    <property type="match status" value="1"/>
</dbReference>
<dbReference type="InterPro" id="IPR015946">
    <property type="entry name" value="KH_dom-like_a/b"/>
</dbReference>
<organism evidence="11 12">
    <name type="scientific">Candidatus Kerfeldbacteria bacterium RIFOXYB2_FULL_38_14</name>
    <dbReference type="NCBI Taxonomy" id="1798547"/>
    <lineage>
        <taxon>Bacteria</taxon>
        <taxon>Candidatus Kerfeldiibacteriota</taxon>
    </lineage>
</organism>
<dbReference type="EMBL" id="MHKI01000006">
    <property type="protein sequence ID" value="OGY87741.1"/>
    <property type="molecule type" value="Genomic_DNA"/>
</dbReference>
<feature type="compositionally biased region" description="Basic residues" evidence="9">
    <location>
        <begin position="220"/>
        <end position="234"/>
    </location>
</feature>
<dbReference type="CDD" id="cd02412">
    <property type="entry name" value="KH-II_30S_S3"/>
    <property type="match status" value="1"/>
</dbReference>
<evidence type="ECO:0000256" key="5">
    <source>
        <dbReference type="ARBA" id="ARBA00023274"/>
    </source>
</evidence>
<comment type="subunit">
    <text evidence="8">Part of the 30S ribosomal subunit. Forms a tight complex with proteins S10 and S14.</text>
</comment>
<dbReference type="InterPro" id="IPR001351">
    <property type="entry name" value="Ribosomal_uS3_C"/>
</dbReference>
<dbReference type="SUPFAM" id="SSF54814">
    <property type="entry name" value="Prokaryotic type KH domain (KH-domain type II)"/>
    <property type="match status" value="1"/>
</dbReference>
<dbReference type="PANTHER" id="PTHR11760:SF19">
    <property type="entry name" value="SMALL RIBOSOMAL SUBUNIT PROTEIN US3C"/>
    <property type="match status" value="1"/>
</dbReference>
<evidence type="ECO:0000256" key="7">
    <source>
        <dbReference type="ARBA" id="ARBA00035257"/>
    </source>
</evidence>
<gene>
    <name evidence="8" type="primary">rpsC</name>
    <name evidence="11" type="ORF">A2319_04835</name>
</gene>